<keyword evidence="3" id="KW-1185">Reference proteome</keyword>
<proteinExistence type="predicted"/>
<dbReference type="PROSITE" id="PS50897">
    <property type="entry name" value="CTLH"/>
    <property type="match status" value="1"/>
</dbReference>
<name>A0A8S1J9Z0_9CHLO</name>
<reference evidence="2" key="1">
    <citation type="submission" date="2020-12" db="EMBL/GenBank/DDBJ databases">
        <authorList>
            <person name="Iha C."/>
        </authorList>
    </citation>
    <scope>NUCLEOTIDE SEQUENCE</scope>
</reference>
<dbReference type="Pfam" id="PF08513">
    <property type="entry name" value="LisH"/>
    <property type="match status" value="1"/>
</dbReference>
<dbReference type="SMART" id="SM00667">
    <property type="entry name" value="LisH"/>
    <property type="match status" value="1"/>
</dbReference>
<feature type="non-terminal residue" evidence="2">
    <location>
        <position position="1"/>
    </location>
</feature>
<dbReference type="OrthoDB" id="2415936at2759"/>
<gene>
    <name evidence="2" type="ORF">OSTQU699_LOCUS8325</name>
</gene>
<protein>
    <recommendedName>
        <fullName evidence="1">CTLH domain-containing protein</fullName>
    </recommendedName>
</protein>
<dbReference type="PROSITE" id="PS50896">
    <property type="entry name" value="LISH"/>
    <property type="match status" value="1"/>
</dbReference>
<feature type="non-terminal residue" evidence="2">
    <location>
        <position position="89"/>
    </location>
</feature>
<organism evidence="2 3">
    <name type="scientific">Ostreobium quekettii</name>
    <dbReference type="NCBI Taxonomy" id="121088"/>
    <lineage>
        <taxon>Eukaryota</taxon>
        <taxon>Viridiplantae</taxon>
        <taxon>Chlorophyta</taxon>
        <taxon>core chlorophytes</taxon>
        <taxon>Ulvophyceae</taxon>
        <taxon>TCBD clade</taxon>
        <taxon>Bryopsidales</taxon>
        <taxon>Ostreobineae</taxon>
        <taxon>Ostreobiaceae</taxon>
        <taxon>Ostreobium</taxon>
    </lineage>
</organism>
<comment type="caution">
    <text evidence="2">The sequence shown here is derived from an EMBL/GenBank/DDBJ whole genome shotgun (WGS) entry which is preliminary data.</text>
</comment>
<evidence type="ECO:0000313" key="3">
    <source>
        <dbReference type="Proteomes" id="UP000708148"/>
    </source>
</evidence>
<accession>A0A8S1J9Z0</accession>
<dbReference type="EMBL" id="CAJHUC010002015">
    <property type="protein sequence ID" value="CAD7702968.1"/>
    <property type="molecule type" value="Genomic_DNA"/>
</dbReference>
<feature type="domain" description="CTLH" evidence="1">
    <location>
        <begin position="60"/>
        <end position="89"/>
    </location>
</feature>
<sequence length="89" mass="9988">ASSKKSVTLQEWEQKLGQIKIKKEDMNRLVMNFLVTEGYVKAAQMFEQESGTCPGINLGSITDRMEIRKAVQSGNVEDAIEKVNDLDPE</sequence>
<evidence type="ECO:0000259" key="1">
    <source>
        <dbReference type="PROSITE" id="PS50897"/>
    </source>
</evidence>
<dbReference type="Proteomes" id="UP000708148">
    <property type="component" value="Unassembled WGS sequence"/>
</dbReference>
<dbReference type="InterPro" id="IPR006595">
    <property type="entry name" value="CTLH_C"/>
</dbReference>
<evidence type="ECO:0000313" key="2">
    <source>
        <dbReference type="EMBL" id="CAD7702968.1"/>
    </source>
</evidence>
<dbReference type="AlphaFoldDB" id="A0A8S1J9Z0"/>
<dbReference type="InterPro" id="IPR006594">
    <property type="entry name" value="LisH"/>
</dbReference>